<dbReference type="WBParaSite" id="TCNE_0000891901-mRNA-1">
    <property type="protein sequence ID" value="TCNE_0000891901-mRNA-1"/>
    <property type="gene ID" value="TCNE_0000891901"/>
</dbReference>
<evidence type="ECO:0000313" key="2">
    <source>
        <dbReference type="EMBL" id="VDM40240.1"/>
    </source>
</evidence>
<organism evidence="3 4">
    <name type="scientific">Toxocara canis</name>
    <name type="common">Canine roundworm</name>
    <dbReference type="NCBI Taxonomy" id="6265"/>
    <lineage>
        <taxon>Eukaryota</taxon>
        <taxon>Metazoa</taxon>
        <taxon>Ecdysozoa</taxon>
        <taxon>Nematoda</taxon>
        <taxon>Chromadorea</taxon>
        <taxon>Rhabditida</taxon>
        <taxon>Spirurina</taxon>
        <taxon>Ascaridomorpha</taxon>
        <taxon>Ascaridoidea</taxon>
        <taxon>Toxocaridae</taxon>
        <taxon>Toxocara</taxon>
    </lineage>
</organism>
<evidence type="ECO:0000313" key="4">
    <source>
        <dbReference type="WBParaSite" id="TCNE_0000891901-mRNA-1"/>
    </source>
</evidence>
<dbReference type="Proteomes" id="UP000050794">
    <property type="component" value="Unassembled WGS sequence"/>
</dbReference>
<dbReference type="InterPro" id="IPR033316">
    <property type="entry name" value="RBBP8-like"/>
</dbReference>
<evidence type="ECO:0000313" key="3">
    <source>
        <dbReference type="Proteomes" id="UP000050794"/>
    </source>
</evidence>
<dbReference type="AlphaFoldDB" id="A0A183UK99"/>
<gene>
    <name evidence="2" type="ORF">TCNE_LOCUS8919</name>
</gene>
<dbReference type="GO" id="GO:0003684">
    <property type="term" value="F:damaged DNA binding"/>
    <property type="evidence" value="ECO:0007669"/>
    <property type="project" value="TreeGrafter"/>
</dbReference>
<accession>A0A183UK99</accession>
<evidence type="ECO:0000256" key="1">
    <source>
        <dbReference type="SAM" id="MobiDB-lite"/>
    </source>
</evidence>
<feature type="region of interest" description="Disordered" evidence="1">
    <location>
        <begin position="268"/>
        <end position="299"/>
    </location>
</feature>
<proteinExistence type="predicted"/>
<keyword evidence="3" id="KW-1185">Reference proteome</keyword>
<dbReference type="GO" id="GO:0010792">
    <property type="term" value="P:DNA double-strand break processing involved in repair via single-strand annealing"/>
    <property type="evidence" value="ECO:0007669"/>
    <property type="project" value="TreeGrafter"/>
</dbReference>
<dbReference type="PANTHER" id="PTHR15107">
    <property type="entry name" value="RETINOBLASTOMA BINDING PROTEIN 8"/>
    <property type="match status" value="1"/>
</dbReference>
<dbReference type="EMBL" id="UYWY01020029">
    <property type="protein sequence ID" value="VDM40240.1"/>
    <property type="molecule type" value="Genomic_DNA"/>
</dbReference>
<dbReference type="PANTHER" id="PTHR15107:SF0">
    <property type="entry name" value="DNA ENDONUCLEASE ACTIVATOR CTP1 C-TERMINAL DOMAIN-CONTAINING PROTEIN"/>
    <property type="match status" value="1"/>
</dbReference>
<reference evidence="4" key="1">
    <citation type="submission" date="2016-06" db="UniProtKB">
        <authorList>
            <consortium name="WormBaseParasite"/>
        </authorList>
    </citation>
    <scope>IDENTIFICATION</scope>
</reference>
<protein>
    <submittedName>
        <fullName evidence="4">SAE2 domain-containing protein</fullName>
    </submittedName>
</protein>
<feature type="compositionally biased region" description="Low complexity" evidence="1">
    <location>
        <begin position="273"/>
        <end position="285"/>
    </location>
</feature>
<name>A0A183UK99_TOXCA</name>
<sequence>MPTTTIPLCSSNFEHSYDEYAYSDDSSHGASGRRSDIVEASLSQDSFFSTSFASTNSLEKTVAPSECCSSPSLNTISDAERSFVNDTQEAFFEVEHDENSISSDNTNSFLEETVKVDRPFSIQKQPSMSAPKRFYSSSSTFPSRFIGEVVGPSSPLPLDRTLPLPKATNRAQGQQPCLAKALAVPFSNSAVVEEEAQNAPNIRARGYLPASDHSQSFGIFERQSQQHKPLNIIAGTENCDIIPCSPTPSQVSHENSFSGKSNLVKPYEETVGSSTSSLRTRLKSSVPAEGSVTAPGRHRSACRGTLDGWILKGKATHRHGKPYLINMEEAVKLGLVPSSSKAIAYERKPDVRLKCRSPCCSPNSSDNEHGLSQENILSTPFFFRPVSTSSPLNKNFPCTPPLKASASPNCARTPRHILSPLNQHYPDVSSPIPGTHPPSASKLSKCGALCDEQSKGISSRKLFPLFKGVKEKLEDHHKMTQHSREVAQVFSSPNFVRHYEEIKSVDVAHLKPGVVVRKKEDRKLLHGFDCNCCAGYYAALGLSTQQRRDRINEVSRHRALVADPTTPEHYWEVRMADREEQRRRGQIAESESPLALKTRHALYRTDAHTKRQLFK</sequence>
<reference evidence="2 3" key="2">
    <citation type="submission" date="2018-11" db="EMBL/GenBank/DDBJ databases">
        <authorList>
            <consortium name="Pathogen Informatics"/>
        </authorList>
    </citation>
    <scope>NUCLEOTIDE SEQUENCE [LARGE SCALE GENOMIC DNA]</scope>
</reference>